<feature type="compositionally biased region" description="Low complexity" evidence="1">
    <location>
        <begin position="541"/>
        <end position="557"/>
    </location>
</feature>
<keyword evidence="4" id="KW-1185">Reference proteome</keyword>
<dbReference type="EMBL" id="QVIG01000001">
    <property type="protein sequence ID" value="RGD57569.1"/>
    <property type="molecule type" value="Genomic_DNA"/>
</dbReference>
<dbReference type="AlphaFoldDB" id="A0A372ZNU4"/>
<dbReference type="RefSeq" id="WP_117486338.1">
    <property type="nucleotide sequence ID" value="NZ_QVIG01000001.1"/>
</dbReference>
<evidence type="ECO:0000259" key="2">
    <source>
        <dbReference type="Pfam" id="PF03432"/>
    </source>
</evidence>
<dbReference type="Pfam" id="PF03432">
    <property type="entry name" value="Relaxase"/>
    <property type="match status" value="1"/>
</dbReference>
<name>A0A372ZNU4_9ACTN</name>
<feature type="region of interest" description="Disordered" evidence="1">
    <location>
        <begin position="538"/>
        <end position="576"/>
    </location>
</feature>
<feature type="region of interest" description="Disordered" evidence="1">
    <location>
        <begin position="172"/>
        <end position="194"/>
    </location>
</feature>
<feature type="domain" description="MobA/VirD2-like nuclease" evidence="2">
    <location>
        <begin position="73"/>
        <end position="164"/>
    </location>
</feature>
<evidence type="ECO:0000313" key="4">
    <source>
        <dbReference type="Proteomes" id="UP000263377"/>
    </source>
</evidence>
<sequence>MIPKRAKGGNDTAGLLFYLYGPGKRDEHEDPRMVAAWAPWVPDPARSAETTVGDLALLLDAPAHASRGTIPAELVYHVAVRLAPEDPFLTDEQWGSVARAMMSAAGVAPQGDRWGCRWVAVRHAGDHIHIVATKVRQDGIQPNLRQDIVRMQQLARRFEVRWGLRRLTSGDRTAKRWPTTGETRKASRRHLPESAREQLERTVRAAAAAAAGEDDFFARLRSSGLRVAQRSGPGRSAPTGYTVALPGDRDRGDRAVWFAGSSLAYDLSLPRVRERWQVPIPEPDVPPHAFWQTLQHNLSTASGSLGSGGRQAGAGDVAALGDLLVLMSAAAPPLVEPNLRASAAEFERAARAPGRRDLDGEARMLLRSSARLLVSSARSAGHNDAAAFLGFLLALVAAVTAAQLWHEEQGYRLRADAARRTGRSLLEAVELSTGASVETSSRSRTRRPGPAAPVPSRSSLLTDVVTRALPTHASAVLVDPAWPVLRRRLIALERLGFDPSSVLAAVATRRELGSAESIAQVLVWRLDGWARAHGEALDTRAATTAPPTAGAKKTAGPSAGANRVPGNGTEGPRRGR</sequence>
<feature type="compositionally biased region" description="Basic and acidic residues" evidence="1">
    <location>
        <begin position="182"/>
        <end position="194"/>
    </location>
</feature>
<proteinExistence type="predicted"/>
<protein>
    <submittedName>
        <fullName evidence="3">Mobilization protein</fullName>
    </submittedName>
</protein>
<evidence type="ECO:0000256" key="1">
    <source>
        <dbReference type="SAM" id="MobiDB-lite"/>
    </source>
</evidence>
<accession>A0A372ZNU4</accession>
<feature type="region of interest" description="Disordered" evidence="1">
    <location>
        <begin position="436"/>
        <end position="458"/>
    </location>
</feature>
<dbReference type="Proteomes" id="UP000263377">
    <property type="component" value="Unassembled WGS sequence"/>
</dbReference>
<reference evidence="3 4" key="1">
    <citation type="submission" date="2018-08" db="EMBL/GenBank/DDBJ databases">
        <title>Diversity &amp; Physiological Properties of Lignin-Decomposing Actinobacteria from Soil.</title>
        <authorList>
            <person name="Roh S.G."/>
            <person name="Kim S.B."/>
        </authorList>
    </citation>
    <scope>NUCLEOTIDE SEQUENCE [LARGE SCALE GENOMIC DNA]</scope>
    <source>
        <strain evidence="3 4">MMS17-GH009</strain>
    </source>
</reference>
<comment type="caution">
    <text evidence="3">The sequence shown here is derived from an EMBL/GenBank/DDBJ whole genome shotgun (WGS) entry which is preliminary data.</text>
</comment>
<gene>
    <name evidence="3" type="ORF">DR950_06975</name>
</gene>
<organism evidence="3 4">
    <name type="scientific">Kitasatospora xanthocidica</name>
    <dbReference type="NCBI Taxonomy" id="83382"/>
    <lineage>
        <taxon>Bacteria</taxon>
        <taxon>Bacillati</taxon>
        <taxon>Actinomycetota</taxon>
        <taxon>Actinomycetes</taxon>
        <taxon>Kitasatosporales</taxon>
        <taxon>Streptomycetaceae</taxon>
        <taxon>Kitasatospora</taxon>
    </lineage>
</organism>
<evidence type="ECO:0000313" key="3">
    <source>
        <dbReference type="EMBL" id="RGD57569.1"/>
    </source>
</evidence>
<dbReference type="InterPro" id="IPR005094">
    <property type="entry name" value="Endonuclease_MobA/VirD2"/>
</dbReference>